<reference evidence="2" key="1">
    <citation type="journal article" date="2022" name="Mol. Ecol. Resour.">
        <title>The genomes of chicory, endive, great burdock and yacon provide insights into Asteraceae palaeo-polyploidization history and plant inulin production.</title>
        <authorList>
            <person name="Fan W."/>
            <person name="Wang S."/>
            <person name="Wang H."/>
            <person name="Wang A."/>
            <person name="Jiang F."/>
            <person name="Liu H."/>
            <person name="Zhao H."/>
            <person name="Xu D."/>
            <person name="Zhang Y."/>
        </authorList>
    </citation>
    <scope>NUCLEOTIDE SEQUENCE [LARGE SCALE GENOMIC DNA]</scope>
    <source>
        <strain evidence="2">cv. Yunnan</strain>
    </source>
</reference>
<reference evidence="1 2" key="2">
    <citation type="journal article" date="2022" name="Mol. Ecol. Resour.">
        <title>The genomes of chicory, endive, great burdock and yacon provide insights into Asteraceae paleo-polyploidization history and plant inulin production.</title>
        <authorList>
            <person name="Fan W."/>
            <person name="Wang S."/>
            <person name="Wang H."/>
            <person name="Wang A."/>
            <person name="Jiang F."/>
            <person name="Liu H."/>
            <person name="Zhao H."/>
            <person name="Xu D."/>
            <person name="Zhang Y."/>
        </authorList>
    </citation>
    <scope>NUCLEOTIDE SEQUENCE [LARGE SCALE GENOMIC DNA]</scope>
    <source>
        <strain evidence="2">cv. Yunnan</strain>
        <tissue evidence="1">Leaves</tissue>
    </source>
</reference>
<sequence>MISTATPASVVLLDDGSLVLRYGSNSSPPIWQSFVHPTHTLLPDMKLLYNKRTNTKQVISSWKTTENPAVGLFSLEIDQNQKQFVIMWNSSVQYWTSESWNGQIFSLIPEMRLNSIYNFSYIDNANETYFAYYLYNSSIISRLIMDVSGQIQQSLWFEIYEQWTLFWSQPHEICDVYGWCGAFGVCNSLVLPYCNCLTGFEPRSPNDWNLGSFSGGCVRKTALNCSIKIEKPMFILSYFREISPSAFAEKEDQQLDESECRRSCLDYCICNAYTFISNICLQWNRENLNNISLELLSNITYLDKIYIKVSSSDHRKSNTKVLVAGDLKSVLIAIPIFLVFNHYKETFGSPSQESFQDVWVLCFFAALVLYSTGG</sequence>
<comment type="caution">
    <text evidence="1">The sequence shown here is derived from an EMBL/GenBank/DDBJ whole genome shotgun (WGS) entry which is preliminary data.</text>
</comment>
<proteinExistence type="predicted"/>
<dbReference type="EMBL" id="CM042019">
    <property type="protein sequence ID" value="KAI3824728.1"/>
    <property type="molecule type" value="Genomic_DNA"/>
</dbReference>
<gene>
    <name evidence="1" type="ORF">L1987_06199</name>
</gene>
<accession>A0ACB9JXG9</accession>
<keyword evidence="2" id="KW-1185">Reference proteome</keyword>
<protein>
    <submittedName>
        <fullName evidence="1">Uncharacterized protein</fullName>
    </submittedName>
</protein>
<name>A0ACB9JXG9_9ASTR</name>
<evidence type="ECO:0000313" key="2">
    <source>
        <dbReference type="Proteomes" id="UP001056120"/>
    </source>
</evidence>
<evidence type="ECO:0000313" key="1">
    <source>
        <dbReference type="EMBL" id="KAI3824728.1"/>
    </source>
</evidence>
<dbReference type="Proteomes" id="UP001056120">
    <property type="component" value="Linkage Group LG02"/>
</dbReference>
<organism evidence="1 2">
    <name type="scientific">Smallanthus sonchifolius</name>
    <dbReference type="NCBI Taxonomy" id="185202"/>
    <lineage>
        <taxon>Eukaryota</taxon>
        <taxon>Viridiplantae</taxon>
        <taxon>Streptophyta</taxon>
        <taxon>Embryophyta</taxon>
        <taxon>Tracheophyta</taxon>
        <taxon>Spermatophyta</taxon>
        <taxon>Magnoliopsida</taxon>
        <taxon>eudicotyledons</taxon>
        <taxon>Gunneridae</taxon>
        <taxon>Pentapetalae</taxon>
        <taxon>asterids</taxon>
        <taxon>campanulids</taxon>
        <taxon>Asterales</taxon>
        <taxon>Asteraceae</taxon>
        <taxon>Asteroideae</taxon>
        <taxon>Heliantheae alliance</taxon>
        <taxon>Millerieae</taxon>
        <taxon>Smallanthus</taxon>
    </lineage>
</organism>